<name>A0A0F9G796_9ZZZZ</name>
<feature type="non-terminal residue" evidence="1">
    <location>
        <position position="1"/>
    </location>
</feature>
<accession>A0A0F9G796</accession>
<evidence type="ECO:0000313" key="1">
    <source>
        <dbReference type="EMBL" id="KKL86331.1"/>
    </source>
</evidence>
<reference evidence="1" key="1">
    <citation type="journal article" date="2015" name="Nature">
        <title>Complex archaea that bridge the gap between prokaryotes and eukaryotes.</title>
        <authorList>
            <person name="Spang A."/>
            <person name="Saw J.H."/>
            <person name="Jorgensen S.L."/>
            <person name="Zaremba-Niedzwiedzka K."/>
            <person name="Martijn J."/>
            <person name="Lind A.E."/>
            <person name="van Eijk R."/>
            <person name="Schleper C."/>
            <person name="Guy L."/>
            <person name="Ettema T.J."/>
        </authorList>
    </citation>
    <scope>NUCLEOTIDE SEQUENCE</scope>
</reference>
<dbReference type="AlphaFoldDB" id="A0A0F9G796"/>
<dbReference type="EMBL" id="LAZR01021148">
    <property type="protein sequence ID" value="KKL86331.1"/>
    <property type="molecule type" value="Genomic_DNA"/>
</dbReference>
<sequence>ISSANQIFSELITKFREFNTEFEEEHSCYRTWLILEDLIHLITCSPDDLTRQYQILLRDLETQNQTQEFPQDIFYIIREIGSIRIDYSSASTREMSYSECQMLRSSILEKLNEIIPRALSLDSPLLKKIFQEIARKEEKTIKNIFLLKGYDILKLNLISQELIDREEEIHYPELSHELNQQLNSLNFSGLNNSYSPNAQNWLQIINKFFIILNIFYNQMIFFREPSQSWTNEPHDMNTWMSGILEMFFPGSHRDNTGVSGGNADHWIDDIPVEDKLLRNYENDENLILTRKYEEHKNQILREAGIAG</sequence>
<comment type="caution">
    <text evidence="1">The sequence shown here is derived from an EMBL/GenBank/DDBJ whole genome shotgun (WGS) entry which is preliminary data.</text>
</comment>
<organism evidence="1">
    <name type="scientific">marine sediment metagenome</name>
    <dbReference type="NCBI Taxonomy" id="412755"/>
    <lineage>
        <taxon>unclassified sequences</taxon>
        <taxon>metagenomes</taxon>
        <taxon>ecological metagenomes</taxon>
    </lineage>
</organism>
<protein>
    <submittedName>
        <fullName evidence="1">Uncharacterized protein</fullName>
    </submittedName>
</protein>
<proteinExistence type="predicted"/>
<gene>
    <name evidence="1" type="ORF">LCGC14_1945780</name>
</gene>